<organism evidence="1">
    <name type="scientific">Albugo laibachii Nc14</name>
    <dbReference type="NCBI Taxonomy" id="890382"/>
    <lineage>
        <taxon>Eukaryota</taxon>
        <taxon>Sar</taxon>
        <taxon>Stramenopiles</taxon>
        <taxon>Oomycota</taxon>
        <taxon>Peronosporomycetes</taxon>
        <taxon>Albuginales</taxon>
        <taxon>Albuginaceae</taxon>
        <taxon>Albugo</taxon>
    </lineage>
</organism>
<reference evidence="1" key="1">
    <citation type="journal article" date="2011" name="PLoS Biol.">
        <title>Gene gain and loss during evolution of obligate parasitism in the white rust pathogen of Arabidopsis thaliana.</title>
        <authorList>
            <person name="Kemen E."/>
            <person name="Gardiner A."/>
            <person name="Schultz-Larsen T."/>
            <person name="Kemen A.C."/>
            <person name="Balmuth A.L."/>
            <person name="Robert-Seilaniantz A."/>
            <person name="Bailey K."/>
            <person name="Holub E."/>
            <person name="Studholme D.J."/>
            <person name="Maclean D."/>
            <person name="Jones J.D."/>
        </authorList>
    </citation>
    <scope>NUCLEOTIDE SEQUENCE</scope>
</reference>
<proteinExistence type="predicted"/>
<sequence length="61" mass="6982">MRTCTQNLFLQHIVFCSDIRVDGTPQPLACAHWSHTTAQWRPCAHWAIEGIGCHRTINHTI</sequence>
<gene>
    <name evidence="1" type="primary">AlNc14C167G7908</name>
    <name evidence="1" type="ORF">ALNC14_089070</name>
</gene>
<reference evidence="1" key="2">
    <citation type="submission" date="2011-02" db="EMBL/GenBank/DDBJ databases">
        <authorList>
            <person name="MacLean D."/>
        </authorList>
    </citation>
    <scope>NUCLEOTIDE SEQUENCE</scope>
</reference>
<dbReference type="EMBL" id="FR824212">
    <property type="protein sequence ID" value="CCA22764.1"/>
    <property type="molecule type" value="Genomic_DNA"/>
</dbReference>
<name>F0WN75_9STRA</name>
<dbReference type="AlphaFoldDB" id="F0WN75"/>
<evidence type="ECO:0000313" key="1">
    <source>
        <dbReference type="EMBL" id="CCA22764.1"/>
    </source>
</evidence>
<dbReference type="HOGENOM" id="CLU_2927384_0_0_1"/>
<protein>
    <submittedName>
        <fullName evidence="1">AlNc14C167G7908 protein</fullName>
    </submittedName>
</protein>
<accession>F0WN75</accession>